<dbReference type="PANTHER" id="PTHR33572">
    <property type="entry name" value="SPORE DEVELOPMENT REGULATOR VOSA"/>
    <property type="match status" value="1"/>
</dbReference>
<dbReference type="GO" id="GO:0005634">
    <property type="term" value="C:nucleus"/>
    <property type="evidence" value="ECO:0007669"/>
    <property type="project" value="UniProtKB-SubCell"/>
</dbReference>
<dbReference type="Gene3D" id="2.60.40.3960">
    <property type="entry name" value="Velvet domain"/>
    <property type="match status" value="1"/>
</dbReference>
<evidence type="ECO:0000256" key="2">
    <source>
        <dbReference type="ARBA" id="ARBA00023015"/>
    </source>
</evidence>
<reference evidence="7 8" key="1">
    <citation type="journal article" date="2018" name="Biotechnol. Biofuels">
        <title>Integrative visual omics of the white-rot fungus Polyporus brumalis exposes the biotechnological potential of its oxidative enzymes for delignifying raw plant biomass.</title>
        <authorList>
            <person name="Miyauchi S."/>
            <person name="Rancon A."/>
            <person name="Drula E."/>
            <person name="Hage H."/>
            <person name="Chaduli D."/>
            <person name="Favel A."/>
            <person name="Grisel S."/>
            <person name="Henrissat B."/>
            <person name="Herpoel-Gimbert I."/>
            <person name="Ruiz-Duenas F.J."/>
            <person name="Chevret D."/>
            <person name="Hainaut M."/>
            <person name="Lin J."/>
            <person name="Wang M."/>
            <person name="Pangilinan J."/>
            <person name="Lipzen A."/>
            <person name="Lesage-Meessen L."/>
            <person name="Navarro D."/>
            <person name="Riley R."/>
            <person name="Grigoriev I.V."/>
            <person name="Zhou S."/>
            <person name="Raouche S."/>
            <person name="Rosso M.N."/>
        </authorList>
    </citation>
    <scope>NUCLEOTIDE SEQUENCE [LARGE SCALE GENOMIC DNA]</scope>
    <source>
        <strain evidence="7 8">BRFM 1820</strain>
    </source>
</reference>
<feature type="region of interest" description="Disordered" evidence="5">
    <location>
        <begin position="273"/>
        <end position="326"/>
    </location>
</feature>
<evidence type="ECO:0000313" key="8">
    <source>
        <dbReference type="Proteomes" id="UP000256964"/>
    </source>
</evidence>
<dbReference type="Pfam" id="PF11754">
    <property type="entry name" value="Velvet"/>
    <property type="match status" value="1"/>
</dbReference>
<evidence type="ECO:0000256" key="4">
    <source>
        <dbReference type="ARBA" id="ARBA00023242"/>
    </source>
</evidence>
<dbReference type="InterPro" id="IPR038491">
    <property type="entry name" value="Velvet_dom_sf"/>
</dbReference>
<accession>A0A371D6F4</accession>
<dbReference type="PANTHER" id="PTHR33572:SF15">
    <property type="entry name" value="VELVET DOMAIN-CONTAINING PROTEIN"/>
    <property type="match status" value="1"/>
</dbReference>
<evidence type="ECO:0000256" key="5">
    <source>
        <dbReference type="SAM" id="MobiDB-lite"/>
    </source>
</evidence>
<dbReference type="OrthoDB" id="5599552at2759"/>
<dbReference type="PROSITE" id="PS51821">
    <property type="entry name" value="VELVET"/>
    <property type="match status" value="1"/>
</dbReference>
<keyword evidence="2" id="KW-0805">Transcription regulation</keyword>
<gene>
    <name evidence="7" type="ORF">OH76DRAFT_699952</name>
</gene>
<name>A0A371D6F4_9APHY</name>
<dbReference type="STRING" id="139420.A0A371D6F4"/>
<dbReference type="AlphaFoldDB" id="A0A371D6F4"/>
<feature type="compositionally biased region" description="Polar residues" evidence="5">
    <location>
        <begin position="1"/>
        <end position="12"/>
    </location>
</feature>
<dbReference type="InterPro" id="IPR021740">
    <property type="entry name" value="Velvet"/>
</dbReference>
<dbReference type="InterPro" id="IPR037525">
    <property type="entry name" value="Velvet_dom"/>
</dbReference>
<sequence>MISSQGPCTVPSSAGPRADGGPISFTHGPFAGKTARVVADEIQKADAGRKFARKDKRSLDPPPVLQVRFFEVRGTGTSRQCEEEILGYDDTLMLGMVCQVDLFPIDVEAGTTHTSVNSNGAPPITPPLRPTTIKPNSGCLAGTSTHLSNSDDDIVAYYGNYAIRESSNSPEILAGTLVTTPITIAYNNREVLAYAFGDLAVREEGTFLLRYRVFDVFSKSTDDGGLSHRIPVLASCFGGIFKVWSTRDFPGLSGSTPLTKCLSLYGAPVMIRSQDHRHGRKKQKTTHSDSLSDDSLRASPRDEPRISSQSLRPRTASASPRGGRHG</sequence>
<organism evidence="7 8">
    <name type="scientific">Lentinus brumalis</name>
    <dbReference type="NCBI Taxonomy" id="2498619"/>
    <lineage>
        <taxon>Eukaryota</taxon>
        <taxon>Fungi</taxon>
        <taxon>Dikarya</taxon>
        <taxon>Basidiomycota</taxon>
        <taxon>Agaricomycotina</taxon>
        <taxon>Agaricomycetes</taxon>
        <taxon>Polyporales</taxon>
        <taxon>Polyporaceae</taxon>
        <taxon>Lentinus</taxon>
    </lineage>
</organism>
<feature type="compositionally biased region" description="Basic and acidic residues" evidence="5">
    <location>
        <begin position="294"/>
        <end position="305"/>
    </location>
</feature>
<feature type="compositionally biased region" description="Polar residues" evidence="5">
    <location>
        <begin position="306"/>
        <end position="318"/>
    </location>
</feature>
<evidence type="ECO:0000259" key="6">
    <source>
        <dbReference type="PROSITE" id="PS51821"/>
    </source>
</evidence>
<keyword evidence="3" id="KW-0804">Transcription</keyword>
<feature type="compositionally biased region" description="Basic residues" evidence="5">
    <location>
        <begin position="275"/>
        <end position="285"/>
    </location>
</feature>
<feature type="region of interest" description="Disordered" evidence="5">
    <location>
        <begin position="1"/>
        <end position="25"/>
    </location>
</feature>
<dbReference type="EMBL" id="KZ857414">
    <property type="protein sequence ID" value="RDX48111.1"/>
    <property type="molecule type" value="Genomic_DNA"/>
</dbReference>
<comment type="subcellular location">
    <subcellularLocation>
        <location evidence="1">Nucleus</location>
    </subcellularLocation>
</comment>
<evidence type="ECO:0000256" key="1">
    <source>
        <dbReference type="ARBA" id="ARBA00004123"/>
    </source>
</evidence>
<evidence type="ECO:0000313" key="7">
    <source>
        <dbReference type="EMBL" id="RDX48111.1"/>
    </source>
</evidence>
<dbReference type="Proteomes" id="UP000256964">
    <property type="component" value="Unassembled WGS sequence"/>
</dbReference>
<keyword evidence="8" id="KW-1185">Reference proteome</keyword>
<feature type="domain" description="Velvet" evidence="6">
    <location>
        <begin position="32"/>
        <end position="272"/>
    </location>
</feature>
<keyword evidence="4" id="KW-0539">Nucleus</keyword>
<proteinExistence type="predicted"/>
<protein>
    <recommendedName>
        <fullName evidence="6">Velvet domain-containing protein</fullName>
    </recommendedName>
</protein>
<evidence type="ECO:0000256" key="3">
    <source>
        <dbReference type="ARBA" id="ARBA00023163"/>
    </source>
</evidence>